<feature type="region of interest" description="Disordered" evidence="1">
    <location>
        <begin position="1"/>
        <end position="42"/>
    </location>
</feature>
<gene>
    <name evidence="3" type="primary">ybaN</name>
    <name evidence="3" type="ORF">Pla110_16290</name>
</gene>
<accession>A0A518CL13</accession>
<dbReference type="RefSeq" id="WP_144994880.1">
    <property type="nucleotide sequence ID" value="NZ_CP036281.1"/>
</dbReference>
<dbReference type="PANTHER" id="PTHR35813">
    <property type="entry name" value="INNER MEMBRANE PROTEIN YBAN"/>
    <property type="match status" value="1"/>
</dbReference>
<reference evidence="3 4" key="1">
    <citation type="submission" date="2019-02" db="EMBL/GenBank/DDBJ databases">
        <title>Deep-cultivation of Planctomycetes and their phenomic and genomic characterization uncovers novel biology.</title>
        <authorList>
            <person name="Wiegand S."/>
            <person name="Jogler M."/>
            <person name="Boedeker C."/>
            <person name="Pinto D."/>
            <person name="Vollmers J."/>
            <person name="Rivas-Marin E."/>
            <person name="Kohn T."/>
            <person name="Peeters S.H."/>
            <person name="Heuer A."/>
            <person name="Rast P."/>
            <person name="Oberbeckmann S."/>
            <person name="Bunk B."/>
            <person name="Jeske O."/>
            <person name="Meyerdierks A."/>
            <person name="Storesund J.E."/>
            <person name="Kallscheuer N."/>
            <person name="Luecker S."/>
            <person name="Lage O.M."/>
            <person name="Pohl T."/>
            <person name="Merkel B.J."/>
            <person name="Hornburger P."/>
            <person name="Mueller R.-W."/>
            <person name="Bruemmer F."/>
            <person name="Labrenz M."/>
            <person name="Spormann A.M."/>
            <person name="Op den Camp H."/>
            <person name="Overmann J."/>
            <person name="Amann R."/>
            <person name="Jetten M.S.M."/>
            <person name="Mascher T."/>
            <person name="Medema M.H."/>
            <person name="Devos D.P."/>
            <person name="Kaster A.-K."/>
            <person name="Ovreas L."/>
            <person name="Rohde M."/>
            <person name="Galperin M.Y."/>
            <person name="Jogler C."/>
        </authorList>
    </citation>
    <scope>NUCLEOTIDE SEQUENCE [LARGE SCALE GENOMIC DNA]</scope>
    <source>
        <strain evidence="3 4">Pla110</strain>
    </source>
</reference>
<evidence type="ECO:0000313" key="4">
    <source>
        <dbReference type="Proteomes" id="UP000317178"/>
    </source>
</evidence>
<proteinExistence type="predicted"/>
<dbReference type="AlphaFoldDB" id="A0A518CL13"/>
<feature type="transmembrane region" description="Helical" evidence="2">
    <location>
        <begin position="153"/>
        <end position="172"/>
    </location>
</feature>
<keyword evidence="4" id="KW-1185">Reference proteome</keyword>
<feature type="transmembrane region" description="Helical" evidence="2">
    <location>
        <begin position="60"/>
        <end position="82"/>
    </location>
</feature>
<evidence type="ECO:0000256" key="1">
    <source>
        <dbReference type="SAM" id="MobiDB-lite"/>
    </source>
</evidence>
<dbReference type="InterPro" id="IPR007401">
    <property type="entry name" value="DUF454"/>
</dbReference>
<dbReference type="Pfam" id="PF04304">
    <property type="entry name" value="DUF454"/>
    <property type="match status" value="1"/>
</dbReference>
<dbReference type="PANTHER" id="PTHR35813:SF1">
    <property type="entry name" value="INNER MEMBRANE PROTEIN YBAN"/>
    <property type="match status" value="1"/>
</dbReference>
<sequence>MIRQVHSTPPDQQPGQASSENNAEVKGERRDESEQKASKPETRLVRLKSPVQPVTGLRRVIYIFLATFFFILGIIGAILPVIPTTPFLLLTSFFLIRVSPHLNETLINAPLVGPILYDWQEQRGVRLTVKIQAIVIVLCAVASSMYFANMSYVGNSILVVLALIGIGVILRIPSLANKDNS</sequence>
<evidence type="ECO:0000313" key="3">
    <source>
        <dbReference type="EMBL" id="QDU79909.1"/>
    </source>
</evidence>
<keyword evidence="2" id="KW-0812">Transmembrane</keyword>
<name>A0A518CL13_9PLAN</name>
<organism evidence="3 4">
    <name type="scientific">Polystyrenella longa</name>
    <dbReference type="NCBI Taxonomy" id="2528007"/>
    <lineage>
        <taxon>Bacteria</taxon>
        <taxon>Pseudomonadati</taxon>
        <taxon>Planctomycetota</taxon>
        <taxon>Planctomycetia</taxon>
        <taxon>Planctomycetales</taxon>
        <taxon>Planctomycetaceae</taxon>
        <taxon>Polystyrenella</taxon>
    </lineage>
</organism>
<evidence type="ECO:0000256" key="2">
    <source>
        <dbReference type="SAM" id="Phobius"/>
    </source>
</evidence>
<feature type="transmembrane region" description="Helical" evidence="2">
    <location>
        <begin position="129"/>
        <end position="147"/>
    </location>
</feature>
<dbReference type="OrthoDB" id="275781at2"/>
<keyword evidence="2" id="KW-0472">Membrane</keyword>
<keyword evidence="2" id="KW-1133">Transmembrane helix</keyword>
<dbReference type="Proteomes" id="UP000317178">
    <property type="component" value="Chromosome"/>
</dbReference>
<feature type="compositionally biased region" description="Basic and acidic residues" evidence="1">
    <location>
        <begin position="23"/>
        <end position="42"/>
    </location>
</feature>
<dbReference type="KEGG" id="plon:Pla110_16290"/>
<dbReference type="GO" id="GO:0005886">
    <property type="term" value="C:plasma membrane"/>
    <property type="evidence" value="ECO:0007669"/>
    <property type="project" value="TreeGrafter"/>
</dbReference>
<protein>
    <submittedName>
        <fullName evidence="3">Inner membrane protein YbaN</fullName>
    </submittedName>
</protein>
<feature type="compositionally biased region" description="Polar residues" evidence="1">
    <location>
        <begin position="1"/>
        <end position="22"/>
    </location>
</feature>
<dbReference type="EMBL" id="CP036281">
    <property type="protein sequence ID" value="QDU79909.1"/>
    <property type="molecule type" value="Genomic_DNA"/>
</dbReference>